<evidence type="ECO:0000256" key="2">
    <source>
        <dbReference type="SAM" id="MobiDB-lite"/>
    </source>
</evidence>
<feature type="region of interest" description="Disordered" evidence="2">
    <location>
        <begin position="304"/>
        <end position="348"/>
    </location>
</feature>
<protein>
    <recommendedName>
        <fullName evidence="3">Peptidase C14 caspase domain-containing protein</fullName>
    </recommendedName>
</protein>
<evidence type="ECO:0000313" key="4">
    <source>
        <dbReference type="EMBL" id="KIY68181.1"/>
    </source>
</evidence>
<dbReference type="PANTHER" id="PTHR48104:SF30">
    <property type="entry name" value="METACASPASE-1"/>
    <property type="match status" value="1"/>
</dbReference>
<evidence type="ECO:0000313" key="5">
    <source>
        <dbReference type="Proteomes" id="UP000054007"/>
    </source>
</evidence>
<feature type="compositionally biased region" description="Polar residues" evidence="2">
    <location>
        <begin position="19"/>
        <end position="30"/>
    </location>
</feature>
<dbReference type="Pfam" id="PF00656">
    <property type="entry name" value="Peptidase_C14"/>
    <property type="match status" value="1"/>
</dbReference>
<feature type="region of interest" description="Disordered" evidence="2">
    <location>
        <begin position="1"/>
        <end position="39"/>
    </location>
</feature>
<evidence type="ECO:0000256" key="1">
    <source>
        <dbReference type="ARBA" id="ARBA00009005"/>
    </source>
</evidence>
<dbReference type="Proteomes" id="UP000054007">
    <property type="component" value="Unassembled WGS sequence"/>
</dbReference>
<evidence type="ECO:0000259" key="3">
    <source>
        <dbReference type="Pfam" id="PF00656"/>
    </source>
</evidence>
<dbReference type="InterPro" id="IPR011600">
    <property type="entry name" value="Pept_C14_caspase"/>
</dbReference>
<keyword evidence="5" id="KW-1185">Reference proteome</keyword>
<organism evidence="4 5">
    <name type="scientific">Cylindrobasidium torrendii FP15055 ss-10</name>
    <dbReference type="NCBI Taxonomy" id="1314674"/>
    <lineage>
        <taxon>Eukaryota</taxon>
        <taxon>Fungi</taxon>
        <taxon>Dikarya</taxon>
        <taxon>Basidiomycota</taxon>
        <taxon>Agaricomycotina</taxon>
        <taxon>Agaricomycetes</taxon>
        <taxon>Agaricomycetidae</taxon>
        <taxon>Agaricales</taxon>
        <taxon>Marasmiineae</taxon>
        <taxon>Physalacriaceae</taxon>
        <taxon>Cylindrobasidium</taxon>
    </lineage>
</organism>
<dbReference type="EMBL" id="KN880508">
    <property type="protein sequence ID" value="KIY68181.1"/>
    <property type="molecule type" value="Genomic_DNA"/>
</dbReference>
<dbReference type="GO" id="GO:0004197">
    <property type="term" value="F:cysteine-type endopeptidase activity"/>
    <property type="evidence" value="ECO:0007669"/>
    <property type="project" value="InterPro"/>
</dbReference>
<name>A0A0D7BF17_9AGAR</name>
<feature type="region of interest" description="Disordered" evidence="2">
    <location>
        <begin position="519"/>
        <end position="555"/>
    </location>
</feature>
<dbReference type="GO" id="GO:0006508">
    <property type="term" value="P:proteolysis"/>
    <property type="evidence" value="ECO:0007669"/>
    <property type="project" value="InterPro"/>
</dbReference>
<dbReference type="AlphaFoldDB" id="A0A0D7BF17"/>
<dbReference type="PANTHER" id="PTHR48104">
    <property type="entry name" value="METACASPASE-4"/>
    <property type="match status" value="1"/>
</dbReference>
<dbReference type="GO" id="GO:0005737">
    <property type="term" value="C:cytoplasm"/>
    <property type="evidence" value="ECO:0007669"/>
    <property type="project" value="TreeGrafter"/>
</dbReference>
<feature type="region of interest" description="Disordered" evidence="2">
    <location>
        <begin position="370"/>
        <end position="392"/>
    </location>
</feature>
<proteinExistence type="inferred from homology"/>
<accession>A0A0D7BF17</accession>
<feature type="region of interest" description="Disordered" evidence="2">
    <location>
        <begin position="64"/>
        <end position="96"/>
    </location>
</feature>
<gene>
    <name evidence="4" type="ORF">CYLTODRAFT_489998</name>
</gene>
<dbReference type="OrthoDB" id="3223806at2759"/>
<feature type="domain" description="Peptidase C14 caspase" evidence="3">
    <location>
        <begin position="114"/>
        <end position="496"/>
    </location>
</feature>
<dbReference type="InterPro" id="IPR050452">
    <property type="entry name" value="Metacaspase"/>
</dbReference>
<feature type="compositionally biased region" description="Polar residues" evidence="2">
    <location>
        <begin position="316"/>
        <end position="328"/>
    </location>
</feature>
<dbReference type="Gene3D" id="3.40.50.12660">
    <property type="match status" value="1"/>
</dbReference>
<sequence length="555" mass="62348">MKTPLNFRAPWPFRKRSGGETSLASESVQHIVSPPEETRDDDEQCTYICVSFCGLFMIRRRRPTSPEQNAVPTNTDTQTTVVSVQSPSRSRPLRAAPSRNRPIISSASRVPKILALLIGINYKSTEQPQATHELTVSHQNVKEIQALLVEAYQYDPANITVMLDIYGIDPSLQPTRKNILRQIDTFVSAGSARDHFFFLYCGHTDQVQNDNNTEEDGMDECLIPLPCEEDMAGMFIRDNVLKEKLVDALPKRSQLIAVFDSCHSASLLDLDHFRCNRVYVPWLSKGRRRSDSIWNRIVRRNAMDSPTEESGAVAMDQTSETSAHSAPSQMRAMQKQRQERYRQARGRSKQKLMTLGLPYQYAPPIQLGSSARMTSPLPSPSPLRTSVPKHDLPISSTTTLPCTSGETTPVIYDSPQPLWACDGLCDPDHFSLDGLGALRTDETPLVLAFGACKDDQQSWEDADGSSMSTALVDILSGNPNPTLSELMSLLSVRMHSHALKRHLEWKDYKQRWKAYLSKGGKRKSVKSTQPQDIDNFQDPQLSSIRPLDMQQRFTP</sequence>
<comment type="similarity">
    <text evidence="1">Belongs to the peptidase C14B family.</text>
</comment>
<feature type="compositionally biased region" description="Polar residues" evidence="2">
    <location>
        <begin position="526"/>
        <end position="543"/>
    </location>
</feature>
<reference evidence="4 5" key="1">
    <citation type="journal article" date="2015" name="Fungal Genet. Biol.">
        <title>Evolution of novel wood decay mechanisms in Agaricales revealed by the genome sequences of Fistulina hepatica and Cylindrobasidium torrendii.</title>
        <authorList>
            <person name="Floudas D."/>
            <person name="Held B.W."/>
            <person name="Riley R."/>
            <person name="Nagy L.G."/>
            <person name="Koehler G."/>
            <person name="Ransdell A.S."/>
            <person name="Younus H."/>
            <person name="Chow J."/>
            <person name="Chiniquy J."/>
            <person name="Lipzen A."/>
            <person name="Tritt A."/>
            <person name="Sun H."/>
            <person name="Haridas S."/>
            <person name="LaButti K."/>
            <person name="Ohm R.A."/>
            <person name="Kues U."/>
            <person name="Blanchette R.A."/>
            <person name="Grigoriev I.V."/>
            <person name="Minto R.E."/>
            <person name="Hibbett D.S."/>
        </authorList>
    </citation>
    <scope>NUCLEOTIDE SEQUENCE [LARGE SCALE GENOMIC DNA]</scope>
    <source>
        <strain evidence="4 5">FP15055 ss-10</strain>
    </source>
</reference>
<feature type="compositionally biased region" description="Low complexity" evidence="2">
    <location>
        <begin position="71"/>
        <end position="96"/>
    </location>
</feature>